<sequence length="59" mass="6934">MKEPEQKVSADKKCVPQTPLDGFDVTVERVFRNDGKEVRREPFRTHYAPRDEITCETPR</sequence>
<organism evidence="1 2">
    <name type="scientific">Streptomyces africanus</name>
    <dbReference type="NCBI Taxonomy" id="231024"/>
    <lineage>
        <taxon>Bacteria</taxon>
        <taxon>Bacillati</taxon>
        <taxon>Actinomycetota</taxon>
        <taxon>Actinomycetes</taxon>
        <taxon>Kitasatosporales</taxon>
        <taxon>Streptomycetaceae</taxon>
        <taxon>Streptomyces</taxon>
    </lineage>
</organism>
<comment type="caution">
    <text evidence="1">The sequence shown here is derived from an EMBL/GenBank/DDBJ whole genome shotgun (WGS) entry which is preliminary data.</text>
</comment>
<evidence type="ECO:0000313" key="2">
    <source>
        <dbReference type="Proteomes" id="UP001232755"/>
    </source>
</evidence>
<dbReference type="Proteomes" id="UP001232755">
    <property type="component" value="Unassembled WGS sequence"/>
</dbReference>
<proteinExistence type="predicted"/>
<protein>
    <submittedName>
        <fullName evidence="1">Uncharacterized protein</fullName>
    </submittedName>
</protein>
<name>A0ABU0QH45_9ACTN</name>
<dbReference type="EMBL" id="JAUSYP010000001">
    <property type="protein sequence ID" value="MDQ0745797.1"/>
    <property type="molecule type" value="Genomic_DNA"/>
</dbReference>
<gene>
    <name evidence="1" type="ORF">QF034_000028</name>
</gene>
<keyword evidence="2" id="KW-1185">Reference proteome</keyword>
<accession>A0ABU0QH45</accession>
<reference evidence="1 2" key="1">
    <citation type="submission" date="2023-07" db="EMBL/GenBank/DDBJ databases">
        <title>Comparative genomics of wheat-associated soil bacteria to identify genetic determinants of phenazine resistance.</title>
        <authorList>
            <person name="Mouncey N."/>
        </authorList>
    </citation>
    <scope>NUCLEOTIDE SEQUENCE [LARGE SCALE GENOMIC DNA]</scope>
    <source>
        <strain evidence="1 2">B3I12</strain>
    </source>
</reference>
<evidence type="ECO:0000313" key="1">
    <source>
        <dbReference type="EMBL" id="MDQ0745797.1"/>
    </source>
</evidence>